<keyword evidence="2" id="KW-1185">Reference proteome</keyword>
<dbReference type="AlphaFoldDB" id="A0ABD2I4A0"/>
<sequence length="134" mass="14368">MKTILRFQPNATTICFSPRLGLQITPPVRVSGSKTPENNGTPTGSAPATSAFGLRPNCSTKICNCTNNCTTIAPPNMTTSPPNLLRPLSNMSSHIPICVGALLFSPVSNVLGCRECRHYLFPKEPAGFCWMCPS</sequence>
<reference evidence="1 2" key="1">
    <citation type="submission" date="2024-10" db="EMBL/GenBank/DDBJ databases">
        <authorList>
            <person name="Kim D."/>
        </authorList>
    </citation>
    <scope>NUCLEOTIDE SEQUENCE [LARGE SCALE GENOMIC DNA]</scope>
    <source>
        <strain evidence="1">BH-2024</strain>
    </source>
</reference>
<protein>
    <submittedName>
        <fullName evidence="1">Uncharacterized protein</fullName>
    </submittedName>
</protein>
<proteinExistence type="predicted"/>
<accession>A0ABD2I4A0</accession>
<evidence type="ECO:0000313" key="1">
    <source>
        <dbReference type="EMBL" id="KAL3075314.1"/>
    </source>
</evidence>
<gene>
    <name evidence="1" type="ORF">niasHT_033888</name>
</gene>
<organism evidence="1 2">
    <name type="scientific">Heterodera trifolii</name>
    <dbReference type="NCBI Taxonomy" id="157864"/>
    <lineage>
        <taxon>Eukaryota</taxon>
        <taxon>Metazoa</taxon>
        <taxon>Ecdysozoa</taxon>
        <taxon>Nematoda</taxon>
        <taxon>Chromadorea</taxon>
        <taxon>Rhabditida</taxon>
        <taxon>Tylenchina</taxon>
        <taxon>Tylenchomorpha</taxon>
        <taxon>Tylenchoidea</taxon>
        <taxon>Heteroderidae</taxon>
        <taxon>Heteroderinae</taxon>
        <taxon>Heterodera</taxon>
    </lineage>
</organism>
<dbReference type="Proteomes" id="UP001620626">
    <property type="component" value="Unassembled WGS sequence"/>
</dbReference>
<dbReference type="EMBL" id="JBICBT010001281">
    <property type="protein sequence ID" value="KAL3075314.1"/>
    <property type="molecule type" value="Genomic_DNA"/>
</dbReference>
<comment type="caution">
    <text evidence="1">The sequence shown here is derived from an EMBL/GenBank/DDBJ whole genome shotgun (WGS) entry which is preliminary data.</text>
</comment>
<evidence type="ECO:0000313" key="2">
    <source>
        <dbReference type="Proteomes" id="UP001620626"/>
    </source>
</evidence>
<name>A0ABD2I4A0_9BILA</name>